<dbReference type="SUPFAM" id="SSF81301">
    <property type="entry name" value="Nucleotidyltransferase"/>
    <property type="match status" value="1"/>
</dbReference>
<accession>A0A9D1KGA5</accession>
<sequence length="182" mass="20952">MPQHIQVVDYDPAWPEKFKKEAERIRWILGDCCCEIYHIGSTSVPGLAAKPIIDIMPVVTDLGKADVLASQFEASGYEYLGEFGIPGRRYLRKGGDERTHQIHIFEAENEREIRRHLAVRNYLRTHPDDAEDYGRLKKELAGRYPWDIDGYCDGKDAFVKELEKKALFWMQKNMGTSGGYEP</sequence>
<dbReference type="InterPro" id="IPR043519">
    <property type="entry name" value="NT_sf"/>
</dbReference>
<dbReference type="AlphaFoldDB" id="A0A9D1KGA5"/>
<organism evidence="1 2">
    <name type="scientific">Candidatus Caccovicinus merdipullorum</name>
    <dbReference type="NCBI Taxonomy" id="2840724"/>
    <lineage>
        <taxon>Bacteria</taxon>
        <taxon>Bacillati</taxon>
        <taxon>Bacillota</taxon>
        <taxon>Clostridia</taxon>
        <taxon>Eubacteriales</taxon>
        <taxon>Candidatus Caccovicinus</taxon>
    </lineage>
</organism>
<name>A0A9D1KGA5_9FIRM</name>
<dbReference type="Proteomes" id="UP000886860">
    <property type="component" value="Unassembled WGS sequence"/>
</dbReference>
<evidence type="ECO:0000313" key="1">
    <source>
        <dbReference type="EMBL" id="HIT42071.1"/>
    </source>
</evidence>
<evidence type="ECO:0000313" key="2">
    <source>
        <dbReference type="Proteomes" id="UP000886860"/>
    </source>
</evidence>
<reference evidence="1" key="1">
    <citation type="submission" date="2020-10" db="EMBL/GenBank/DDBJ databases">
        <authorList>
            <person name="Gilroy R."/>
        </authorList>
    </citation>
    <scope>NUCLEOTIDE SEQUENCE</scope>
    <source>
        <strain evidence="1">CHK123-3438</strain>
    </source>
</reference>
<dbReference type="Pfam" id="PF04229">
    <property type="entry name" value="GrpB"/>
    <property type="match status" value="1"/>
</dbReference>
<proteinExistence type="predicted"/>
<dbReference type="InterPro" id="IPR007344">
    <property type="entry name" value="GrpB/CoaE"/>
</dbReference>
<comment type="caution">
    <text evidence="1">The sequence shown here is derived from an EMBL/GenBank/DDBJ whole genome shotgun (WGS) entry which is preliminary data.</text>
</comment>
<protein>
    <submittedName>
        <fullName evidence="1">GrpB family protein</fullName>
    </submittedName>
</protein>
<dbReference type="PANTHER" id="PTHR34822">
    <property type="entry name" value="GRPB DOMAIN PROTEIN (AFU_ORTHOLOGUE AFUA_1G01530)"/>
    <property type="match status" value="1"/>
</dbReference>
<reference evidence="1" key="2">
    <citation type="journal article" date="2021" name="PeerJ">
        <title>Extensive microbial diversity within the chicken gut microbiome revealed by metagenomics and culture.</title>
        <authorList>
            <person name="Gilroy R."/>
            <person name="Ravi A."/>
            <person name="Getino M."/>
            <person name="Pursley I."/>
            <person name="Horton D.L."/>
            <person name="Alikhan N.F."/>
            <person name="Baker D."/>
            <person name="Gharbi K."/>
            <person name="Hall N."/>
            <person name="Watson M."/>
            <person name="Adriaenssens E.M."/>
            <person name="Foster-Nyarko E."/>
            <person name="Jarju S."/>
            <person name="Secka A."/>
            <person name="Antonio M."/>
            <person name="Oren A."/>
            <person name="Chaudhuri R.R."/>
            <person name="La Ragione R."/>
            <person name="Hildebrand F."/>
            <person name="Pallen M.J."/>
        </authorList>
    </citation>
    <scope>NUCLEOTIDE SEQUENCE</scope>
    <source>
        <strain evidence="1">CHK123-3438</strain>
    </source>
</reference>
<gene>
    <name evidence="1" type="ORF">IAB60_08260</name>
</gene>
<dbReference type="PANTHER" id="PTHR34822:SF1">
    <property type="entry name" value="GRPB FAMILY PROTEIN"/>
    <property type="match status" value="1"/>
</dbReference>
<dbReference type="Gene3D" id="3.30.460.10">
    <property type="entry name" value="Beta Polymerase, domain 2"/>
    <property type="match status" value="1"/>
</dbReference>
<dbReference type="EMBL" id="DVKS01000142">
    <property type="protein sequence ID" value="HIT42071.1"/>
    <property type="molecule type" value="Genomic_DNA"/>
</dbReference>